<dbReference type="PROSITE" id="PS51257">
    <property type="entry name" value="PROKAR_LIPOPROTEIN"/>
    <property type="match status" value="1"/>
</dbReference>
<feature type="signal peptide" evidence="1">
    <location>
        <begin position="1"/>
        <end position="23"/>
    </location>
</feature>
<gene>
    <name evidence="2" type="ORF">MMF97_03420</name>
</gene>
<keyword evidence="3" id="KW-1185">Reference proteome</keyword>
<keyword evidence="1" id="KW-0732">Signal</keyword>
<evidence type="ECO:0000256" key="1">
    <source>
        <dbReference type="SAM" id="SignalP"/>
    </source>
</evidence>
<proteinExistence type="predicted"/>
<comment type="caution">
    <text evidence="2">The sequence shown here is derived from an EMBL/GenBank/DDBJ whole genome shotgun (WGS) entry which is preliminary data.</text>
</comment>
<accession>A0ABS9ZVH9</accession>
<dbReference type="Proteomes" id="UP001165460">
    <property type="component" value="Unassembled WGS sequence"/>
</dbReference>
<name>A0ABS9ZVH9_9SPHI</name>
<organism evidence="2 3">
    <name type="scientific">Pedobacter montanisoli</name>
    <dbReference type="NCBI Taxonomy" id="2923277"/>
    <lineage>
        <taxon>Bacteria</taxon>
        <taxon>Pseudomonadati</taxon>
        <taxon>Bacteroidota</taxon>
        <taxon>Sphingobacteriia</taxon>
        <taxon>Sphingobacteriales</taxon>
        <taxon>Sphingobacteriaceae</taxon>
        <taxon>Pedobacter</taxon>
    </lineage>
</organism>
<protein>
    <recommendedName>
        <fullName evidence="4">TonB C-terminal domain-containing protein</fullName>
    </recommendedName>
</protein>
<evidence type="ECO:0000313" key="3">
    <source>
        <dbReference type="Proteomes" id="UP001165460"/>
    </source>
</evidence>
<sequence length="319" mass="37026">MKVHFKLFSIYSLLIFSSIFLFSCGGSEQQNSSAKKQKPDKELTFREINGIRYYEVKRRFSNGLSFNKDGFMQVPTWIIEYKHPDTMLAYSPEKKGMEAFYLHFDHGRVYNFAREYFRLRMVTKDSIILQRLEVKARMIAGGEVSDVNSTYYTLDYIQNVLKTTIGELQRPTKADTAYIKSLSERTYRNPGNPDTAFAATEPVIFKPKSNFVTASKINERDTMNNRQSYAYMYPEYRLEIKRAYRDFNYRFSVVVDVKGNLYVNRVEGVMPDDMPARKKLLQGITDVYLKNLFTVVPGKTLGIPHSSEVTVNLKGIFSQ</sequence>
<evidence type="ECO:0008006" key="4">
    <source>
        <dbReference type="Google" id="ProtNLM"/>
    </source>
</evidence>
<evidence type="ECO:0000313" key="2">
    <source>
        <dbReference type="EMBL" id="MCJ0741749.1"/>
    </source>
</evidence>
<reference evidence="2" key="1">
    <citation type="submission" date="2022-03" db="EMBL/GenBank/DDBJ databases">
        <authorList>
            <person name="Woo C.Y."/>
        </authorList>
    </citation>
    <scope>NUCLEOTIDE SEQUENCE</scope>
    <source>
        <strain evidence="2">CYS-01</strain>
    </source>
</reference>
<dbReference type="EMBL" id="JALGBH010000001">
    <property type="protein sequence ID" value="MCJ0741749.1"/>
    <property type="molecule type" value="Genomic_DNA"/>
</dbReference>
<dbReference type="RefSeq" id="WP_243359171.1">
    <property type="nucleotide sequence ID" value="NZ_JALGBH010000001.1"/>
</dbReference>
<feature type="chain" id="PRO_5046860252" description="TonB C-terminal domain-containing protein" evidence="1">
    <location>
        <begin position="24"/>
        <end position="319"/>
    </location>
</feature>